<name>A0A9N9AWX3_9GLOM</name>
<dbReference type="EMBL" id="CAJVPS010001602">
    <property type="protein sequence ID" value="CAG8544548.1"/>
    <property type="molecule type" value="Genomic_DNA"/>
</dbReference>
<protein>
    <submittedName>
        <fullName evidence="1">7081_t:CDS:1</fullName>
    </submittedName>
</protein>
<accession>A0A9N9AWX3</accession>
<proteinExistence type="predicted"/>
<reference evidence="1" key="1">
    <citation type="submission" date="2021-06" db="EMBL/GenBank/DDBJ databases">
        <authorList>
            <person name="Kallberg Y."/>
            <person name="Tangrot J."/>
            <person name="Rosling A."/>
        </authorList>
    </citation>
    <scope>NUCLEOTIDE SEQUENCE</scope>
    <source>
        <strain evidence="1">FL130A</strain>
    </source>
</reference>
<organism evidence="1 2">
    <name type="scientific">Ambispora leptoticha</name>
    <dbReference type="NCBI Taxonomy" id="144679"/>
    <lineage>
        <taxon>Eukaryota</taxon>
        <taxon>Fungi</taxon>
        <taxon>Fungi incertae sedis</taxon>
        <taxon>Mucoromycota</taxon>
        <taxon>Glomeromycotina</taxon>
        <taxon>Glomeromycetes</taxon>
        <taxon>Archaeosporales</taxon>
        <taxon>Ambisporaceae</taxon>
        <taxon>Ambispora</taxon>
    </lineage>
</organism>
<keyword evidence="2" id="KW-1185">Reference proteome</keyword>
<gene>
    <name evidence="1" type="ORF">ALEPTO_LOCUS5576</name>
</gene>
<evidence type="ECO:0000313" key="2">
    <source>
        <dbReference type="Proteomes" id="UP000789508"/>
    </source>
</evidence>
<evidence type="ECO:0000313" key="1">
    <source>
        <dbReference type="EMBL" id="CAG8544548.1"/>
    </source>
</evidence>
<comment type="caution">
    <text evidence="1">The sequence shown here is derived from an EMBL/GenBank/DDBJ whole genome shotgun (WGS) entry which is preliminary data.</text>
</comment>
<feature type="non-terminal residue" evidence="1">
    <location>
        <position position="91"/>
    </location>
</feature>
<sequence>SSEKWDRKKARGMTGRWEEYTGEKDNRWRKKMHDLDLMQVRLEELEEKMKELDSISRAQGTYRIYQGCEEFIENDEIYGSKNFSHDLCGWK</sequence>
<dbReference type="AlphaFoldDB" id="A0A9N9AWX3"/>
<dbReference type="Proteomes" id="UP000789508">
    <property type="component" value="Unassembled WGS sequence"/>
</dbReference>